<proteinExistence type="predicted"/>
<accession>W9QV69</accession>
<name>W9QV69_9ROSA</name>
<dbReference type="AlphaFoldDB" id="W9QV69"/>
<dbReference type="Proteomes" id="UP000030645">
    <property type="component" value="Unassembled WGS sequence"/>
</dbReference>
<feature type="region of interest" description="Disordered" evidence="1">
    <location>
        <begin position="39"/>
        <end position="78"/>
    </location>
</feature>
<evidence type="ECO:0000256" key="1">
    <source>
        <dbReference type="SAM" id="MobiDB-lite"/>
    </source>
</evidence>
<sequence length="94" mass="10511">MRNFVNPSAWLLATTVAAGGGLVMMVPVDAPDRGATFVRERRATERGTVERERQRDKSGATGGERAKSMTEERRRDLKRERCDSYEGYGFVQTG</sequence>
<dbReference type="EMBL" id="KE344216">
    <property type="protein sequence ID" value="EXB54889.1"/>
    <property type="molecule type" value="Genomic_DNA"/>
</dbReference>
<reference evidence="3" key="1">
    <citation type="submission" date="2013-01" db="EMBL/GenBank/DDBJ databases">
        <title>Draft Genome Sequence of a Mulberry Tree, Morus notabilis C.K. Schneid.</title>
        <authorList>
            <person name="He N."/>
            <person name="Zhao S."/>
        </authorList>
    </citation>
    <scope>NUCLEOTIDE SEQUENCE</scope>
</reference>
<evidence type="ECO:0000313" key="2">
    <source>
        <dbReference type="EMBL" id="EXB54889.1"/>
    </source>
</evidence>
<evidence type="ECO:0000313" key="3">
    <source>
        <dbReference type="Proteomes" id="UP000030645"/>
    </source>
</evidence>
<protein>
    <submittedName>
        <fullName evidence="2">Uncharacterized protein</fullName>
    </submittedName>
</protein>
<organism evidence="2 3">
    <name type="scientific">Morus notabilis</name>
    <dbReference type="NCBI Taxonomy" id="981085"/>
    <lineage>
        <taxon>Eukaryota</taxon>
        <taxon>Viridiplantae</taxon>
        <taxon>Streptophyta</taxon>
        <taxon>Embryophyta</taxon>
        <taxon>Tracheophyta</taxon>
        <taxon>Spermatophyta</taxon>
        <taxon>Magnoliopsida</taxon>
        <taxon>eudicotyledons</taxon>
        <taxon>Gunneridae</taxon>
        <taxon>Pentapetalae</taxon>
        <taxon>rosids</taxon>
        <taxon>fabids</taxon>
        <taxon>Rosales</taxon>
        <taxon>Moraceae</taxon>
        <taxon>Moreae</taxon>
        <taxon>Morus</taxon>
    </lineage>
</organism>
<keyword evidence="3" id="KW-1185">Reference proteome</keyword>
<gene>
    <name evidence="2" type="ORF">L484_008817</name>
</gene>